<organism evidence="2 3">
    <name type="scientific">Patella caerulea</name>
    <name type="common">Rayed Mediterranean limpet</name>
    <dbReference type="NCBI Taxonomy" id="87958"/>
    <lineage>
        <taxon>Eukaryota</taxon>
        <taxon>Metazoa</taxon>
        <taxon>Spiralia</taxon>
        <taxon>Lophotrochozoa</taxon>
        <taxon>Mollusca</taxon>
        <taxon>Gastropoda</taxon>
        <taxon>Patellogastropoda</taxon>
        <taxon>Patelloidea</taxon>
        <taxon>Patellidae</taxon>
        <taxon>Patella</taxon>
    </lineage>
</organism>
<dbReference type="PANTHER" id="PTHR13617">
    <property type="entry name" value="PROTEIN ABHD18"/>
    <property type="match status" value="1"/>
</dbReference>
<dbReference type="Gene3D" id="3.40.50.1820">
    <property type="entry name" value="alpha/beta hydrolase"/>
    <property type="match status" value="1"/>
</dbReference>
<dbReference type="InterPro" id="IPR019149">
    <property type="entry name" value="ABHD18"/>
</dbReference>
<gene>
    <name evidence="2" type="ORF">SNE40_016211</name>
</gene>
<dbReference type="AlphaFoldDB" id="A0AAN8JBG7"/>
<dbReference type="EMBL" id="JAZGQO010000011">
    <property type="protein sequence ID" value="KAK6172584.1"/>
    <property type="molecule type" value="Genomic_DNA"/>
</dbReference>
<name>A0AAN8JBG7_PATCE</name>
<dbReference type="PANTHER" id="PTHR13617:SF14">
    <property type="entry name" value="PROTEIN ABHD18"/>
    <property type="match status" value="1"/>
</dbReference>
<protein>
    <recommendedName>
        <fullName evidence="4">Protein ABHD18</fullName>
    </recommendedName>
</protein>
<feature type="compositionally biased region" description="Polar residues" evidence="1">
    <location>
        <begin position="326"/>
        <end position="335"/>
    </location>
</feature>
<dbReference type="SUPFAM" id="SSF53474">
    <property type="entry name" value="alpha/beta-Hydrolases"/>
    <property type="match status" value="1"/>
</dbReference>
<evidence type="ECO:0000313" key="3">
    <source>
        <dbReference type="Proteomes" id="UP001347796"/>
    </source>
</evidence>
<reference evidence="2 3" key="1">
    <citation type="submission" date="2024-01" db="EMBL/GenBank/DDBJ databases">
        <title>The genome of the rayed Mediterranean limpet Patella caerulea (Linnaeus, 1758).</title>
        <authorList>
            <person name="Anh-Thu Weber A."/>
            <person name="Halstead-Nussloch G."/>
        </authorList>
    </citation>
    <scope>NUCLEOTIDE SEQUENCE [LARGE SCALE GENOMIC DNA]</scope>
    <source>
        <strain evidence="2">AATW-2023a</strain>
        <tissue evidence="2">Whole specimen</tissue>
    </source>
</reference>
<feature type="region of interest" description="Disordered" evidence="1">
    <location>
        <begin position="316"/>
        <end position="337"/>
    </location>
</feature>
<evidence type="ECO:0008006" key="4">
    <source>
        <dbReference type="Google" id="ProtNLM"/>
    </source>
</evidence>
<accession>A0AAN8JBG7</accession>
<keyword evidence="3" id="KW-1185">Reference proteome</keyword>
<evidence type="ECO:0000313" key="2">
    <source>
        <dbReference type="EMBL" id="KAK6172584.1"/>
    </source>
</evidence>
<dbReference type="Proteomes" id="UP001347796">
    <property type="component" value="Unassembled WGS sequence"/>
</dbReference>
<proteinExistence type="predicted"/>
<sequence>MSRFDQLYRRLLLSKFFTKGWGKPENLKRIFEFRKTISNRETCKHLVEKDYPVHIEKDVTYSDCRIMEGYLISPFCRYLPGIAPLEVEKASFQVILPREWKHPRLKPVCLHLAGTGDHFFWRRRALMARPLLKEAGIASIILENPYYGSRKPKSQTRSSLHNVSDLFVMGGALVLESLALFNWCERQGWGPLGLTGVSMGGHMASLAATNWDKPISLVPCLSWSTASCAFTQGVLSGAIPWEVLQTQYFEDSVYEEEIRNLIYSPEALYKGAYPYGQQFVKDYPASMQNLDQVLEHYRQRGQEIILNGSANANGSASANGSHSYELAQSQSSTPTKIAMDTEKISNVTKSEQTKVKLSDPQTLQYATSKSRLSVPNWAANSLKLSRKKISKKSLTQESVEFMRGVMDECTHLGNFSIPVDPSLIIIVAAKQDAYIPRNGVLSLDKLWPGAEIRYINSGHVAAFLLNMDVFRKAIIDSFDRQTKKYYS</sequence>
<comment type="caution">
    <text evidence="2">The sequence shown here is derived from an EMBL/GenBank/DDBJ whole genome shotgun (WGS) entry which is preliminary data.</text>
</comment>
<dbReference type="Pfam" id="PF09752">
    <property type="entry name" value="ABHD18"/>
    <property type="match status" value="1"/>
</dbReference>
<dbReference type="InterPro" id="IPR029058">
    <property type="entry name" value="AB_hydrolase_fold"/>
</dbReference>
<evidence type="ECO:0000256" key="1">
    <source>
        <dbReference type="SAM" id="MobiDB-lite"/>
    </source>
</evidence>